<evidence type="ECO:0000256" key="4">
    <source>
        <dbReference type="ARBA" id="ARBA00022989"/>
    </source>
</evidence>
<dbReference type="KEGG" id="som:SOMG_04882"/>
<dbReference type="Gene3D" id="1.20.1250.20">
    <property type="entry name" value="MFS general substrate transporter like domains"/>
    <property type="match status" value="1"/>
</dbReference>
<dbReference type="GO" id="GO:0016020">
    <property type="term" value="C:membrane"/>
    <property type="evidence" value="ECO:0007669"/>
    <property type="project" value="UniProtKB-SubCell"/>
</dbReference>
<keyword evidence="4 8" id="KW-1133">Transmembrane helix</keyword>
<dbReference type="Proteomes" id="UP001212411">
    <property type="component" value="Chromosome 3"/>
</dbReference>
<feature type="transmembrane region" description="Helical" evidence="8">
    <location>
        <begin position="160"/>
        <end position="182"/>
    </location>
</feature>
<evidence type="ECO:0000256" key="5">
    <source>
        <dbReference type="ARBA" id="ARBA00023136"/>
    </source>
</evidence>
<dbReference type="InterPro" id="IPR036259">
    <property type="entry name" value="MFS_trans_sf"/>
</dbReference>
<keyword evidence="2" id="KW-0813">Transport</keyword>
<dbReference type="PANTHER" id="PTHR43791:SF63">
    <property type="entry name" value="HIGH AFFINITY CYSTEINE TRANSPORTER"/>
    <property type="match status" value="1"/>
</dbReference>
<dbReference type="SUPFAM" id="SSF103473">
    <property type="entry name" value="MFS general substrate transporter"/>
    <property type="match status" value="1"/>
</dbReference>
<name>A0AAE9WH15_9SCHI</name>
<accession>A0AAE9WH15</accession>
<dbReference type="GO" id="GO:0033229">
    <property type="term" value="F:cysteine transmembrane transporter activity"/>
    <property type="evidence" value="ECO:0007669"/>
    <property type="project" value="TreeGrafter"/>
</dbReference>
<sequence>MSEIFRNPPSIHNSDVDDSFETEKNGKSSMEKESNVEKFTSLSEVSQSSLSNTQSHSNSLLDETFKYMKAAEELEPLNPKQEKKLRWKLYFTVLAMVMLLDMMLYIDKATLSYSSILGLFDDTHITKNQYNDLNTIFYVGYIVGQIPGHLLLQRFPVGKFVATSTALWTIIIFLHCTAYNFGGLMALRFFLGVVESSLLPTMEATLGMFFPHNELIFLQPIFYISCYGCNIPAGFIAYGVQYATHTVSPWKLFMIIVGGITFFMTLWLFFYYPDNPTKARFLTKSERLHTVDRVRRNNNSGIESKKFKKYQVFEALKEPVTWLFALHVFTNQLANNLAYQQNLLFTSLGVSNLNSTLVSVANSGYNCVSSVLATYFMTLIVNQSAFHGALWYIPCLAGGIASVAIPWDRKIGELAAIIIASNFGIPFIISLGWMSATCSGYTKKLTRGVLFMIAYAIANIIGPQMWQSHDAPRYYPAWIVQIVVSWSVSPAILLTIRWILVRQNEKRRSLREQNHEEKISKTLVEFVDSSGNPTSGFIDNSMLDLTDQENLMFIYPL</sequence>
<evidence type="ECO:0000256" key="3">
    <source>
        <dbReference type="ARBA" id="ARBA00022692"/>
    </source>
</evidence>
<protein>
    <submittedName>
        <fullName evidence="9">Cysteine transmembrane transporter</fullName>
    </submittedName>
</protein>
<evidence type="ECO:0000256" key="1">
    <source>
        <dbReference type="ARBA" id="ARBA00004141"/>
    </source>
</evidence>
<feature type="region of interest" description="Disordered" evidence="7">
    <location>
        <begin position="1"/>
        <end position="40"/>
    </location>
</feature>
<dbReference type="CDD" id="cd17327">
    <property type="entry name" value="MFS_FEN2_like"/>
    <property type="match status" value="1"/>
</dbReference>
<feature type="transmembrane region" description="Helical" evidence="8">
    <location>
        <begin position="89"/>
        <end position="106"/>
    </location>
</feature>
<keyword evidence="3 8" id="KW-0812">Transmembrane</keyword>
<comment type="subcellular location">
    <subcellularLocation>
        <location evidence="1">Membrane</location>
        <topology evidence="1">Multi-pass membrane protein</topology>
    </subcellularLocation>
</comment>
<proteinExistence type="inferred from homology"/>
<comment type="similarity">
    <text evidence="6">Belongs to the major facilitator superfamily. Allantoate permease family.</text>
</comment>
<organism evidence="9 10">
    <name type="scientific">Schizosaccharomyces osmophilus</name>
    <dbReference type="NCBI Taxonomy" id="2545709"/>
    <lineage>
        <taxon>Eukaryota</taxon>
        <taxon>Fungi</taxon>
        <taxon>Dikarya</taxon>
        <taxon>Ascomycota</taxon>
        <taxon>Taphrinomycotina</taxon>
        <taxon>Schizosaccharomycetes</taxon>
        <taxon>Schizosaccharomycetales</taxon>
        <taxon>Schizosaccharomycetaceae</taxon>
        <taxon>Schizosaccharomyces</taxon>
    </lineage>
</organism>
<evidence type="ECO:0000256" key="8">
    <source>
        <dbReference type="SAM" id="Phobius"/>
    </source>
</evidence>
<keyword evidence="5 8" id="KW-0472">Membrane</keyword>
<evidence type="ECO:0000256" key="6">
    <source>
        <dbReference type="ARBA" id="ARBA00037968"/>
    </source>
</evidence>
<feature type="transmembrane region" description="Helical" evidence="8">
    <location>
        <begin position="478"/>
        <end position="500"/>
    </location>
</feature>
<evidence type="ECO:0000256" key="7">
    <source>
        <dbReference type="SAM" id="MobiDB-lite"/>
    </source>
</evidence>
<dbReference type="RefSeq" id="XP_056039597.1">
    <property type="nucleotide sequence ID" value="XM_056183659.1"/>
</dbReference>
<dbReference type="InterPro" id="IPR011701">
    <property type="entry name" value="MFS"/>
</dbReference>
<feature type="transmembrane region" description="Helical" evidence="8">
    <location>
        <begin position="389"/>
        <end position="408"/>
    </location>
</feature>
<dbReference type="PANTHER" id="PTHR43791">
    <property type="entry name" value="PERMEASE-RELATED"/>
    <property type="match status" value="1"/>
</dbReference>
<reference evidence="9 10" key="1">
    <citation type="journal article" date="2023" name="G3 (Bethesda)">
        <title>A high-quality reference genome for the fission yeast Schizosaccharomyces osmophilus.</title>
        <authorList>
            <person name="Jia G.S."/>
            <person name="Zhang W.C."/>
            <person name="Liang Y."/>
            <person name="Liu X.H."/>
            <person name="Rhind N."/>
            <person name="Pidoux A."/>
            <person name="Brysch-Herzberg M."/>
            <person name="Du L.L."/>
        </authorList>
    </citation>
    <scope>NUCLEOTIDE SEQUENCE [LARGE SCALE GENOMIC DNA]</scope>
    <source>
        <strain evidence="9 10">CBS 15793</strain>
    </source>
</reference>
<feature type="transmembrane region" description="Helical" evidence="8">
    <location>
        <begin position="252"/>
        <end position="272"/>
    </location>
</feature>
<keyword evidence="10" id="KW-1185">Reference proteome</keyword>
<dbReference type="GeneID" id="80878348"/>
<feature type="compositionally biased region" description="Basic and acidic residues" evidence="7">
    <location>
        <begin position="21"/>
        <end position="36"/>
    </location>
</feature>
<evidence type="ECO:0000313" key="9">
    <source>
        <dbReference type="EMBL" id="WBW75354.1"/>
    </source>
</evidence>
<dbReference type="Pfam" id="PF07690">
    <property type="entry name" value="MFS_1"/>
    <property type="match status" value="1"/>
</dbReference>
<feature type="transmembrane region" description="Helical" evidence="8">
    <location>
        <begin position="414"/>
        <end position="436"/>
    </location>
</feature>
<feature type="transmembrane region" description="Helical" evidence="8">
    <location>
        <begin position="216"/>
        <end position="240"/>
    </location>
</feature>
<feature type="transmembrane region" description="Helical" evidence="8">
    <location>
        <begin position="448"/>
        <end position="466"/>
    </location>
</feature>
<dbReference type="FunFam" id="1.20.1250.20:FF:000476">
    <property type="entry name" value="Cysteine transporter"/>
    <property type="match status" value="1"/>
</dbReference>
<gene>
    <name evidence="9" type="ORF">SOMG_04882</name>
</gene>
<dbReference type="AlphaFoldDB" id="A0AAE9WH15"/>
<evidence type="ECO:0000256" key="2">
    <source>
        <dbReference type="ARBA" id="ARBA00022448"/>
    </source>
</evidence>
<dbReference type="EMBL" id="CP115613">
    <property type="protein sequence ID" value="WBW75354.1"/>
    <property type="molecule type" value="Genomic_DNA"/>
</dbReference>
<evidence type="ECO:0000313" key="10">
    <source>
        <dbReference type="Proteomes" id="UP001212411"/>
    </source>
</evidence>